<accession>A0A6B0TZR0</accession>
<dbReference type="EMBL" id="GIFC01003579">
    <property type="protein sequence ID" value="MXU85662.1"/>
    <property type="molecule type" value="Transcribed_RNA"/>
</dbReference>
<evidence type="ECO:0000313" key="1">
    <source>
        <dbReference type="EMBL" id="MXU85662.1"/>
    </source>
</evidence>
<organism evidence="1">
    <name type="scientific">Ixodes ricinus</name>
    <name type="common">Common tick</name>
    <name type="synonym">Acarus ricinus</name>
    <dbReference type="NCBI Taxonomy" id="34613"/>
    <lineage>
        <taxon>Eukaryota</taxon>
        <taxon>Metazoa</taxon>
        <taxon>Ecdysozoa</taxon>
        <taxon>Arthropoda</taxon>
        <taxon>Chelicerata</taxon>
        <taxon>Arachnida</taxon>
        <taxon>Acari</taxon>
        <taxon>Parasitiformes</taxon>
        <taxon>Ixodida</taxon>
        <taxon>Ixodoidea</taxon>
        <taxon>Ixodidae</taxon>
        <taxon>Ixodinae</taxon>
        <taxon>Ixodes</taxon>
    </lineage>
</organism>
<protein>
    <submittedName>
        <fullName evidence="1">Putative secreted protein</fullName>
    </submittedName>
</protein>
<dbReference type="AlphaFoldDB" id="A0A6B0TZR0"/>
<sequence length="87" mass="9845">MGIQQHINIACVVQCSLVFLLGSPVPFWSAAKPFRLIPLLQLTGSHHPTSCSDLLCRFQHVRKSSCHCTQSIFYLSPVYSLYRKIQP</sequence>
<reference evidence="1" key="1">
    <citation type="submission" date="2019-12" db="EMBL/GenBank/DDBJ databases">
        <title>An insight into the sialome of adult female Ixodes ricinus ticks feeding for 6 days.</title>
        <authorList>
            <person name="Perner J."/>
            <person name="Ribeiro J.M.C."/>
        </authorList>
    </citation>
    <scope>NUCLEOTIDE SEQUENCE</scope>
    <source>
        <strain evidence="1">Semi-engorged</strain>
        <tissue evidence="1">Salivary glands</tissue>
    </source>
</reference>
<name>A0A6B0TZR0_IXORI</name>
<proteinExistence type="predicted"/>